<dbReference type="Proteomes" id="UP000199155">
    <property type="component" value="Unassembled WGS sequence"/>
</dbReference>
<dbReference type="InterPro" id="IPR050237">
    <property type="entry name" value="ATP-dep_AMP-bd_enzyme"/>
</dbReference>
<name>A0A1G9D5W8_9ACTN</name>
<evidence type="ECO:0000313" key="3">
    <source>
        <dbReference type="Proteomes" id="UP000199155"/>
    </source>
</evidence>
<keyword evidence="3" id="KW-1185">Reference proteome</keyword>
<protein>
    <submittedName>
        <fullName evidence="2">2,3-dihydroxybenzoate-AMP ligase</fullName>
    </submittedName>
</protein>
<dbReference type="RefSeq" id="WP_281251142.1">
    <property type="nucleotide sequence ID" value="NZ_FNFF01000009.1"/>
</dbReference>
<dbReference type="PANTHER" id="PTHR43767">
    <property type="entry name" value="LONG-CHAIN-FATTY-ACID--COA LIGASE"/>
    <property type="match status" value="1"/>
</dbReference>
<organism evidence="2 3">
    <name type="scientific">Streptomyces indicus</name>
    <dbReference type="NCBI Taxonomy" id="417292"/>
    <lineage>
        <taxon>Bacteria</taxon>
        <taxon>Bacillati</taxon>
        <taxon>Actinomycetota</taxon>
        <taxon>Actinomycetes</taxon>
        <taxon>Kitasatosporales</taxon>
        <taxon>Streptomycetaceae</taxon>
        <taxon>Streptomyces</taxon>
    </lineage>
</organism>
<dbReference type="Pfam" id="PF00501">
    <property type="entry name" value="AMP-binding"/>
    <property type="match status" value="1"/>
</dbReference>
<dbReference type="Gene3D" id="3.40.50.980">
    <property type="match status" value="2"/>
</dbReference>
<dbReference type="SUPFAM" id="SSF56801">
    <property type="entry name" value="Acetyl-CoA synthetase-like"/>
    <property type="match status" value="1"/>
</dbReference>
<dbReference type="STRING" id="417292.SAMN05421806_10939"/>
<evidence type="ECO:0000313" key="2">
    <source>
        <dbReference type="EMBL" id="SDK59318.1"/>
    </source>
</evidence>
<dbReference type="PANTHER" id="PTHR43767:SF1">
    <property type="entry name" value="NONRIBOSOMAL PEPTIDE SYNTHASE PES1 (EUROFUNG)-RELATED"/>
    <property type="match status" value="1"/>
</dbReference>
<gene>
    <name evidence="2" type="ORF">SAMN05421806_10939</name>
</gene>
<evidence type="ECO:0000259" key="1">
    <source>
        <dbReference type="Pfam" id="PF00501"/>
    </source>
</evidence>
<dbReference type="EMBL" id="FNFF01000009">
    <property type="protein sequence ID" value="SDK59318.1"/>
    <property type="molecule type" value="Genomic_DNA"/>
</dbReference>
<keyword evidence="2" id="KW-0436">Ligase</keyword>
<proteinExistence type="predicted"/>
<sequence length="396" mass="41028">MLDGCTPWPGEFVDRYWLSGHWRGRTLDGLLRDAAKTDPARTALVHAGTRLTYGQLNRRVERTAAGFKLIGVMPRQRVVVQLPPVPEFVITVFALLRMGAVPVICPLSYRAEETARVVRVAQALCYVGPATYDGFDHRAVAADIAQGPFLRRVFTWEPPGAASALGGATVDEVGCHYFPLASVDAAPEPMPHVAAGDVALLLVSDGQHLVPRTHNDLACQARTAAEAVGLGPQDVCLVAGDAASAAGFACPGLVGALGAGATVVLAEGAAEVASLVAEEGVTVVAGVSRSELASGGIDLSGVLVVEELLHGSVEGVALRGGPGGALRPLSAEDEVRVAGADGTEVPVGEVGELQVRGPSVVRGYYRGAGGERFCADGFFRTGESVRRQDDGSLLPG</sequence>
<dbReference type="InterPro" id="IPR042099">
    <property type="entry name" value="ANL_N_sf"/>
</dbReference>
<reference evidence="2 3" key="1">
    <citation type="submission" date="2016-10" db="EMBL/GenBank/DDBJ databases">
        <authorList>
            <person name="de Groot N.N."/>
        </authorList>
    </citation>
    <scope>NUCLEOTIDE SEQUENCE [LARGE SCALE GENOMIC DNA]</scope>
    <source>
        <strain evidence="2 3">CGMCC 4.5727</strain>
    </source>
</reference>
<dbReference type="AlphaFoldDB" id="A0A1G9D5W8"/>
<feature type="domain" description="AMP-dependent synthetase/ligase" evidence="1">
    <location>
        <begin position="32"/>
        <end position="289"/>
    </location>
</feature>
<dbReference type="GO" id="GO:0016874">
    <property type="term" value="F:ligase activity"/>
    <property type="evidence" value="ECO:0007669"/>
    <property type="project" value="UniProtKB-KW"/>
</dbReference>
<accession>A0A1G9D5W8</accession>
<dbReference type="Gene3D" id="3.40.50.12780">
    <property type="entry name" value="N-terminal domain of ligase-like"/>
    <property type="match status" value="1"/>
</dbReference>
<dbReference type="InterPro" id="IPR000873">
    <property type="entry name" value="AMP-dep_synth/lig_dom"/>
</dbReference>